<dbReference type="Proteomes" id="UP000193827">
    <property type="component" value="Unassembled WGS sequence"/>
</dbReference>
<reference evidence="1 2" key="1">
    <citation type="submission" date="2017-03" db="EMBL/GenBank/DDBJ databases">
        <authorList>
            <person name="Afonso C.L."/>
            <person name="Miller P.J."/>
            <person name="Scott M.A."/>
            <person name="Spackman E."/>
            <person name="Goraichik I."/>
            <person name="Dimitrov K.M."/>
            <person name="Suarez D.L."/>
            <person name="Swayne D.E."/>
        </authorList>
    </citation>
    <scope>NUCLEOTIDE SEQUENCE [LARGE SCALE GENOMIC DNA]</scope>
    <source>
        <strain evidence="1 2">CECT 8287</strain>
    </source>
</reference>
<proteinExistence type="predicted"/>
<evidence type="ECO:0000313" key="2">
    <source>
        <dbReference type="Proteomes" id="UP000193827"/>
    </source>
</evidence>
<keyword evidence="2" id="KW-1185">Reference proteome</keyword>
<gene>
    <name evidence="1" type="ORF">PEL8287_00842</name>
</gene>
<dbReference type="AlphaFoldDB" id="A0A1Y5RLR5"/>
<protein>
    <submittedName>
        <fullName evidence="1">Uncharacterized protein</fullName>
    </submittedName>
</protein>
<evidence type="ECO:0000313" key="1">
    <source>
        <dbReference type="EMBL" id="SLN20406.1"/>
    </source>
</evidence>
<organism evidence="1 2">
    <name type="scientific">Roseovarius litorisediminis</name>
    <dbReference type="NCBI Taxonomy" id="1312363"/>
    <lineage>
        <taxon>Bacteria</taxon>
        <taxon>Pseudomonadati</taxon>
        <taxon>Pseudomonadota</taxon>
        <taxon>Alphaproteobacteria</taxon>
        <taxon>Rhodobacterales</taxon>
        <taxon>Roseobacteraceae</taxon>
        <taxon>Roseovarius</taxon>
    </lineage>
</organism>
<dbReference type="EMBL" id="FWFL01000002">
    <property type="protein sequence ID" value="SLN20406.1"/>
    <property type="molecule type" value="Genomic_DNA"/>
</dbReference>
<name>A0A1Y5RLR5_9RHOB</name>
<accession>A0A1Y5RLR5</accession>
<sequence length="36" mass="4087">MRHIRRGAHETYKNVQIGAVRAVVSAVVNWLRGEVL</sequence>